<dbReference type="AlphaFoldDB" id="A0A934MGJ6"/>
<evidence type="ECO:0000256" key="4">
    <source>
        <dbReference type="ARBA" id="ARBA00013089"/>
    </source>
</evidence>
<dbReference type="SMART" id="SM01005">
    <property type="entry name" value="Ala_racemase_C"/>
    <property type="match status" value="1"/>
</dbReference>
<dbReference type="EMBL" id="JAEKJA010000010">
    <property type="protein sequence ID" value="MBJ3776653.1"/>
    <property type="molecule type" value="Genomic_DNA"/>
</dbReference>
<feature type="region of interest" description="Disordered" evidence="10">
    <location>
        <begin position="58"/>
        <end position="80"/>
    </location>
</feature>
<dbReference type="PROSITE" id="PS00395">
    <property type="entry name" value="ALANINE_RACEMASE"/>
    <property type="match status" value="1"/>
</dbReference>
<feature type="binding site" evidence="7 9">
    <location>
        <position position="391"/>
    </location>
    <ligand>
        <name>substrate</name>
    </ligand>
</feature>
<dbReference type="CDD" id="cd00430">
    <property type="entry name" value="PLPDE_III_AR"/>
    <property type="match status" value="1"/>
</dbReference>
<dbReference type="GO" id="GO:0005829">
    <property type="term" value="C:cytosol"/>
    <property type="evidence" value="ECO:0007669"/>
    <property type="project" value="TreeGrafter"/>
</dbReference>
<evidence type="ECO:0000256" key="7">
    <source>
        <dbReference type="HAMAP-Rule" id="MF_01201"/>
    </source>
</evidence>
<evidence type="ECO:0000256" key="5">
    <source>
        <dbReference type="ARBA" id="ARBA00022898"/>
    </source>
</evidence>
<dbReference type="GO" id="GO:0030170">
    <property type="term" value="F:pyridoxal phosphate binding"/>
    <property type="evidence" value="ECO:0007669"/>
    <property type="project" value="UniProtKB-UniRule"/>
</dbReference>
<dbReference type="SUPFAM" id="SSF51419">
    <property type="entry name" value="PLP-binding barrel"/>
    <property type="match status" value="1"/>
</dbReference>
<evidence type="ECO:0000256" key="8">
    <source>
        <dbReference type="PIRSR" id="PIRSR600821-50"/>
    </source>
</evidence>
<proteinExistence type="inferred from homology"/>
<dbReference type="InterPro" id="IPR009006">
    <property type="entry name" value="Ala_racemase/Decarboxylase_C"/>
</dbReference>
<dbReference type="Pfam" id="PF01168">
    <property type="entry name" value="Ala_racemase_N"/>
    <property type="match status" value="1"/>
</dbReference>
<dbReference type="InterPro" id="IPR011079">
    <property type="entry name" value="Ala_racemase_C"/>
</dbReference>
<evidence type="ECO:0000256" key="3">
    <source>
        <dbReference type="ARBA" id="ARBA00007880"/>
    </source>
</evidence>
<comment type="catalytic activity">
    <reaction evidence="1 7">
        <text>L-alanine = D-alanine</text>
        <dbReference type="Rhea" id="RHEA:20249"/>
        <dbReference type="ChEBI" id="CHEBI:57416"/>
        <dbReference type="ChEBI" id="CHEBI:57972"/>
        <dbReference type="EC" id="5.1.1.1"/>
    </reaction>
</comment>
<dbReference type="InterPro" id="IPR020622">
    <property type="entry name" value="Ala_racemase_pyridoxalP-BS"/>
</dbReference>
<dbReference type="Pfam" id="PF00842">
    <property type="entry name" value="Ala_racemase_C"/>
    <property type="match status" value="1"/>
</dbReference>
<comment type="pathway">
    <text evidence="7">Amino-acid biosynthesis; D-alanine biosynthesis; D-alanine from L-alanine: step 1/1.</text>
</comment>
<dbReference type="Proteomes" id="UP000609531">
    <property type="component" value="Unassembled WGS sequence"/>
</dbReference>
<dbReference type="EC" id="5.1.1.1" evidence="4 7"/>
<dbReference type="InterPro" id="IPR029066">
    <property type="entry name" value="PLP-binding_barrel"/>
</dbReference>
<dbReference type="NCBIfam" id="TIGR00492">
    <property type="entry name" value="alr"/>
    <property type="match status" value="1"/>
</dbReference>
<evidence type="ECO:0000256" key="1">
    <source>
        <dbReference type="ARBA" id="ARBA00000316"/>
    </source>
</evidence>
<dbReference type="PANTHER" id="PTHR30511:SF0">
    <property type="entry name" value="ALANINE RACEMASE, CATABOLIC-RELATED"/>
    <property type="match status" value="1"/>
</dbReference>
<evidence type="ECO:0000256" key="9">
    <source>
        <dbReference type="PIRSR" id="PIRSR600821-52"/>
    </source>
</evidence>
<dbReference type="InterPro" id="IPR000821">
    <property type="entry name" value="Ala_racemase"/>
</dbReference>
<feature type="binding site" evidence="7 9">
    <location>
        <position position="225"/>
    </location>
    <ligand>
        <name>substrate</name>
    </ligand>
</feature>
<organism evidence="12 13">
    <name type="scientific">Acuticoccus mangrovi</name>
    <dbReference type="NCBI Taxonomy" id="2796142"/>
    <lineage>
        <taxon>Bacteria</taxon>
        <taxon>Pseudomonadati</taxon>
        <taxon>Pseudomonadota</taxon>
        <taxon>Alphaproteobacteria</taxon>
        <taxon>Hyphomicrobiales</taxon>
        <taxon>Amorphaceae</taxon>
        <taxon>Acuticoccus</taxon>
    </lineage>
</organism>
<feature type="modified residue" description="N6-(pyridoxal phosphate)lysine" evidence="7 8">
    <location>
        <position position="136"/>
    </location>
</feature>
<evidence type="ECO:0000259" key="11">
    <source>
        <dbReference type="SMART" id="SM01005"/>
    </source>
</evidence>
<evidence type="ECO:0000313" key="12">
    <source>
        <dbReference type="EMBL" id="MBJ3776653.1"/>
    </source>
</evidence>
<feature type="domain" description="Alanine racemase C-terminal" evidence="11">
    <location>
        <begin position="317"/>
        <end position="445"/>
    </location>
</feature>
<protein>
    <recommendedName>
        <fullName evidence="4 7">Alanine racemase</fullName>
        <ecNumber evidence="4 7">5.1.1.1</ecNumber>
    </recommendedName>
</protein>
<dbReference type="HAMAP" id="MF_01201">
    <property type="entry name" value="Ala_racemase"/>
    <property type="match status" value="1"/>
</dbReference>
<dbReference type="RefSeq" id="WP_198882551.1">
    <property type="nucleotide sequence ID" value="NZ_JAEKJA010000010.1"/>
</dbReference>
<dbReference type="GO" id="GO:0008784">
    <property type="term" value="F:alanine racemase activity"/>
    <property type="evidence" value="ECO:0007669"/>
    <property type="project" value="UniProtKB-UniRule"/>
</dbReference>
<evidence type="ECO:0000313" key="13">
    <source>
        <dbReference type="Proteomes" id="UP000609531"/>
    </source>
</evidence>
<comment type="cofactor">
    <cofactor evidence="2 7 8">
        <name>pyridoxal 5'-phosphate</name>
        <dbReference type="ChEBI" id="CHEBI:597326"/>
    </cofactor>
</comment>
<accession>A0A934MGJ6</accession>
<comment type="similarity">
    <text evidence="3 7">Belongs to the alanine racemase family.</text>
</comment>
<feature type="active site" description="Proton acceptor; specific for D-alanine" evidence="7">
    <location>
        <position position="136"/>
    </location>
</feature>
<dbReference type="Gene3D" id="3.20.20.10">
    <property type="entry name" value="Alanine racemase"/>
    <property type="match status" value="1"/>
</dbReference>
<dbReference type="InterPro" id="IPR001608">
    <property type="entry name" value="Ala_racemase_N"/>
</dbReference>
<evidence type="ECO:0000256" key="6">
    <source>
        <dbReference type="ARBA" id="ARBA00023235"/>
    </source>
</evidence>
<dbReference type="PRINTS" id="PR00992">
    <property type="entry name" value="ALARACEMASE"/>
</dbReference>
<sequence>MHPADRALITDLLARFLGGRISSPGFRDGIVAALSGLHRDPSPKLAAALASLSREIDAAPPKPEPAAAHGLEESAPPADADGLRSAAADAFLVLNAHPAGEENWEGVRLTIDPEAVVRNWRRLAALTGAECAAVVKADAYGLGIERVAVPLAAAGCRTFFVALPTEAMRLRRLLPGVVIYVLNGVFDAVREAREAGLRPLISSLEALSEWPQGAFALNVDTGMNRLGVTLAELGTVTRRPALLASHFAAADTPDHPLNVIQEANFAAARAMMSDVAASFANSAALLTRPTSHYDLVRPGIALYGAASAPTSVPLEPTVKLEARVVQVREAAAGETVGYGGAVTLTRPTRIAIASLGYADGYPRAAGSSDTAAGAPVAVAGRRTHLLGRVSMDLLAIDVTGIACARGDFVEIFGPTVGVDEVAARAGTIGYELLTGLSRRATRVTGPL</sequence>
<feature type="active site" description="Proton acceptor; specific for L-alanine" evidence="7">
    <location>
        <position position="338"/>
    </location>
</feature>
<keyword evidence="13" id="KW-1185">Reference proteome</keyword>
<keyword evidence="5 7" id="KW-0663">Pyridoxal phosphate</keyword>
<dbReference type="GO" id="GO:0030632">
    <property type="term" value="P:D-alanine biosynthetic process"/>
    <property type="evidence" value="ECO:0007669"/>
    <property type="project" value="UniProtKB-UniRule"/>
</dbReference>
<evidence type="ECO:0000256" key="10">
    <source>
        <dbReference type="SAM" id="MobiDB-lite"/>
    </source>
</evidence>
<dbReference type="SUPFAM" id="SSF50621">
    <property type="entry name" value="Alanine racemase C-terminal domain-like"/>
    <property type="match status" value="1"/>
</dbReference>
<reference evidence="12" key="1">
    <citation type="submission" date="2020-12" db="EMBL/GenBank/DDBJ databases">
        <title>Bacterial taxonomy.</title>
        <authorList>
            <person name="Pan X."/>
        </authorList>
    </citation>
    <scope>NUCLEOTIDE SEQUENCE</scope>
    <source>
        <strain evidence="12">B2012</strain>
    </source>
</reference>
<gene>
    <name evidence="12" type="primary">alr</name>
    <name evidence="12" type="ORF">JCR33_13185</name>
</gene>
<dbReference type="PANTHER" id="PTHR30511">
    <property type="entry name" value="ALANINE RACEMASE"/>
    <property type="match status" value="1"/>
</dbReference>
<comment type="function">
    <text evidence="7">Catalyzes the interconversion of L-alanine and D-alanine. May also act on other amino acids.</text>
</comment>
<keyword evidence="6 7" id="KW-0413">Isomerase</keyword>
<evidence type="ECO:0000256" key="2">
    <source>
        <dbReference type="ARBA" id="ARBA00001933"/>
    </source>
</evidence>
<dbReference type="Gene3D" id="2.40.37.10">
    <property type="entry name" value="Lyase, Ornithine Decarboxylase, Chain A, domain 1"/>
    <property type="match status" value="1"/>
</dbReference>
<comment type="caution">
    <text evidence="12">The sequence shown here is derived from an EMBL/GenBank/DDBJ whole genome shotgun (WGS) entry which is preliminary data.</text>
</comment>
<name>A0A934MGJ6_9HYPH</name>